<name>A0A803JX38_XENTR</name>
<evidence type="ECO:0000259" key="2">
    <source>
        <dbReference type="Pfam" id="PF00048"/>
    </source>
</evidence>
<dbReference type="InParanoid" id="A0A803JX38"/>
<feature type="domain" description="Chemokine interleukin-8-like" evidence="2">
    <location>
        <begin position="31"/>
        <end position="57"/>
    </location>
</feature>
<proteinExistence type="predicted"/>
<accession>A0A803JX38</accession>
<dbReference type="Gene3D" id="2.40.50.40">
    <property type="match status" value="1"/>
</dbReference>
<dbReference type="GO" id="GO:0008009">
    <property type="term" value="F:chemokine activity"/>
    <property type="evidence" value="ECO:0007669"/>
    <property type="project" value="InterPro"/>
</dbReference>
<dbReference type="InterPro" id="IPR001811">
    <property type="entry name" value="Chemokine_IL8-like_dom"/>
</dbReference>
<evidence type="ECO:0000313" key="3">
    <source>
        <dbReference type="Ensembl" id="ENSXETP00000112576"/>
    </source>
</evidence>
<dbReference type="Ensembl" id="ENSXETT00000107760">
    <property type="protein sequence ID" value="ENSXETP00000112576"/>
    <property type="gene ID" value="ENSXETG00000047745"/>
</dbReference>
<dbReference type="InterPro" id="IPR036048">
    <property type="entry name" value="Interleukin_8-like_sf"/>
</dbReference>
<sequence length="76" mass="8734">MAFPKGTTAALGLLLEFNTVFISLYLKDLKVKFTTKKDKLICANPEENWVKKAVQYLKRKAKRRTNLTEVTTAKEE</sequence>
<dbReference type="AlphaFoldDB" id="A0A803JX38"/>
<dbReference type="GO" id="GO:0006955">
    <property type="term" value="P:immune response"/>
    <property type="evidence" value="ECO:0007669"/>
    <property type="project" value="InterPro"/>
</dbReference>
<organism evidence="3">
    <name type="scientific">Xenopus tropicalis</name>
    <name type="common">Western clawed frog</name>
    <name type="synonym">Silurana tropicalis</name>
    <dbReference type="NCBI Taxonomy" id="8364"/>
    <lineage>
        <taxon>Eukaryota</taxon>
        <taxon>Metazoa</taxon>
        <taxon>Chordata</taxon>
        <taxon>Craniata</taxon>
        <taxon>Vertebrata</taxon>
        <taxon>Euteleostomi</taxon>
        <taxon>Amphibia</taxon>
        <taxon>Batrachia</taxon>
        <taxon>Anura</taxon>
        <taxon>Pipoidea</taxon>
        <taxon>Pipidae</taxon>
        <taxon>Xenopodinae</taxon>
        <taxon>Xenopus</taxon>
        <taxon>Silurana</taxon>
    </lineage>
</organism>
<dbReference type="Pfam" id="PF00048">
    <property type="entry name" value="IL8"/>
    <property type="match status" value="1"/>
</dbReference>
<reference evidence="3" key="1">
    <citation type="journal article" date="2010" name="Science">
        <title>The genome of the Western clawed frog Xenopus tropicalis.</title>
        <authorList>
            <person name="Hellsten U."/>
            <person name="Harland R.M."/>
            <person name="Gilchrist M.J."/>
            <person name="Hendrix D."/>
            <person name="Jurka J."/>
            <person name="Kapitonov V."/>
            <person name="Ovcharenko I."/>
            <person name="Putnam N.H."/>
            <person name="Shu S."/>
            <person name="Taher L."/>
            <person name="Blitz I.L."/>
            <person name="Blumberg B."/>
            <person name="Dichmann D.S."/>
            <person name="Dubchak I."/>
            <person name="Amaya E."/>
            <person name="Detter J.C."/>
            <person name="Fletcher R."/>
            <person name="Gerhard D.S."/>
            <person name="Goodstein D."/>
            <person name="Graves T."/>
            <person name="Grigoriev I.V."/>
            <person name="Grimwood J."/>
            <person name="Kawashima T."/>
            <person name="Lindquist E."/>
            <person name="Lucas S.M."/>
            <person name="Mead P.E."/>
            <person name="Mitros T."/>
            <person name="Ogino H."/>
            <person name="Ohta Y."/>
            <person name="Poliakov A.V."/>
            <person name="Pollet N."/>
            <person name="Robert J."/>
            <person name="Salamov A."/>
            <person name="Sater A.K."/>
            <person name="Schmutz J."/>
            <person name="Terry A."/>
            <person name="Vize P.D."/>
            <person name="Warren W.C."/>
            <person name="Wells D."/>
            <person name="Wills A."/>
            <person name="Wilson R.K."/>
            <person name="Zimmerman L.B."/>
            <person name="Zorn A.M."/>
            <person name="Grainger R."/>
            <person name="Grammer T."/>
            <person name="Khokha M.K."/>
            <person name="Richardson P.M."/>
            <person name="Rokhsar D.S."/>
        </authorList>
    </citation>
    <scope>NUCLEOTIDE SEQUENCE [LARGE SCALE GENOMIC DNA]</scope>
    <source>
        <strain evidence="3">Nigerian</strain>
    </source>
</reference>
<protein>
    <recommendedName>
        <fullName evidence="2">Chemokine interleukin-8-like domain-containing protein</fullName>
    </recommendedName>
</protein>
<keyword evidence="1" id="KW-0202">Cytokine</keyword>
<reference evidence="3" key="2">
    <citation type="submission" date="2021-03" db="UniProtKB">
        <authorList>
            <consortium name="Ensembl"/>
        </authorList>
    </citation>
    <scope>IDENTIFICATION</scope>
</reference>
<dbReference type="SUPFAM" id="SSF54117">
    <property type="entry name" value="Interleukin 8-like chemokines"/>
    <property type="match status" value="1"/>
</dbReference>
<evidence type="ECO:0000256" key="1">
    <source>
        <dbReference type="ARBA" id="ARBA00022514"/>
    </source>
</evidence>
<dbReference type="GO" id="GO:0005615">
    <property type="term" value="C:extracellular space"/>
    <property type="evidence" value="ECO:0007669"/>
    <property type="project" value="UniProtKB-KW"/>
</dbReference>